<organism evidence="1 2">
    <name type="scientific">Pleurodeles waltl</name>
    <name type="common">Iberian ribbed newt</name>
    <dbReference type="NCBI Taxonomy" id="8319"/>
    <lineage>
        <taxon>Eukaryota</taxon>
        <taxon>Metazoa</taxon>
        <taxon>Chordata</taxon>
        <taxon>Craniata</taxon>
        <taxon>Vertebrata</taxon>
        <taxon>Euteleostomi</taxon>
        <taxon>Amphibia</taxon>
        <taxon>Batrachia</taxon>
        <taxon>Caudata</taxon>
        <taxon>Salamandroidea</taxon>
        <taxon>Salamandridae</taxon>
        <taxon>Pleurodelinae</taxon>
        <taxon>Pleurodeles</taxon>
    </lineage>
</organism>
<protein>
    <submittedName>
        <fullName evidence="1">Uncharacterized protein</fullName>
    </submittedName>
</protein>
<proteinExistence type="predicted"/>
<keyword evidence="2" id="KW-1185">Reference proteome</keyword>
<evidence type="ECO:0000313" key="1">
    <source>
        <dbReference type="EMBL" id="KAJ1125388.1"/>
    </source>
</evidence>
<name>A0AAV7PFP4_PLEWA</name>
<evidence type="ECO:0000313" key="2">
    <source>
        <dbReference type="Proteomes" id="UP001066276"/>
    </source>
</evidence>
<gene>
    <name evidence="1" type="ORF">NDU88_003820</name>
</gene>
<sequence>MPRQHISTCMYTAQASPRGSPTSSHGCSPPLFPGVARSPTKGGVAYLCRSAAFSHRHCCISARQACPREVRHNPQGRAAPNCNTFAIHQKWQTEVLHNCMLPGLLTIATAFSCSKETTLKPSWQITPPCITKLESCDKDDDSGKGSAVFGLHRKWVN</sequence>
<accession>A0AAV7PFP4</accession>
<dbReference type="AlphaFoldDB" id="A0AAV7PFP4"/>
<dbReference type="Proteomes" id="UP001066276">
    <property type="component" value="Chromosome 7"/>
</dbReference>
<dbReference type="EMBL" id="JANPWB010000011">
    <property type="protein sequence ID" value="KAJ1125388.1"/>
    <property type="molecule type" value="Genomic_DNA"/>
</dbReference>
<reference evidence="1" key="1">
    <citation type="journal article" date="2022" name="bioRxiv">
        <title>Sequencing and chromosome-scale assembly of the giantPleurodeles waltlgenome.</title>
        <authorList>
            <person name="Brown T."/>
            <person name="Elewa A."/>
            <person name="Iarovenko S."/>
            <person name="Subramanian E."/>
            <person name="Araus A.J."/>
            <person name="Petzold A."/>
            <person name="Susuki M."/>
            <person name="Suzuki K.-i.T."/>
            <person name="Hayashi T."/>
            <person name="Toyoda A."/>
            <person name="Oliveira C."/>
            <person name="Osipova E."/>
            <person name="Leigh N.D."/>
            <person name="Simon A."/>
            <person name="Yun M.H."/>
        </authorList>
    </citation>
    <scope>NUCLEOTIDE SEQUENCE</scope>
    <source>
        <strain evidence="1">20211129_DDA</strain>
        <tissue evidence="1">Liver</tissue>
    </source>
</reference>
<comment type="caution">
    <text evidence="1">The sequence shown here is derived from an EMBL/GenBank/DDBJ whole genome shotgun (WGS) entry which is preliminary data.</text>
</comment>